<evidence type="ECO:0000256" key="2">
    <source>
        <dbReference type="ARBA" id="ARBA00007572"/>
    </source>
</evidence>
<dbReference type="PANTHER" id="PTHR45674:SF4">
    <property type="entry name" value="DNA LIGASE 1"/>
    <property type="match status" value="1"/>
</dbReference>
<evidence type="ECO:0000256" key="3">
    <source>
        <dbReference type="ARBA" id="ARBA00012727"/>
    </source>
</evidence>
<reference evidence="20" key="1">
    <citation type="submission" date="2022-07" db="EMBL/GenBank/DDBJ databases">
        <title>Phylogenomic reconstructions and comparative analyses of Kickxellomycotina fungi.</title>
        <authorList>
            <person name="Reynolds N.K."/>
            <person name="Stajich J.E."/>
            <person name="Barry K."/>
            <person name="Grigoriev I.V."/>
            <person name="Crous P."/>
            <person name="Smith M.E."/>
        </authorList>
    </citation>
    <scope>NUCLEOTIDE SEQUENCE</scope>
    <source>
        <strain evidence="20">NRRL 1565</strain>
    </source>
</reference>
<dbReference type="Proteomes" id="UP001140094">
    <property type="component" value="Unassembled WGS sequence"/>
</dbReference>
<evidence type="ECO:0000256" key="17">
    <source>
        <dbReference type="RuleBase" id="RU004196"/>
    </source>
</evidence>
<evidence type="ECO:0000256" key="16">
    <source>
        <dbReference type="ARBA" id="ARBA00041666"/>
    </source>
</evidence>
<dbReference type="InterPro" id="IPR012310">
    <property type="entry name" value="DNA_ligase_ATP-dep_cent"/>
</dbReference>
<dbReference type="Pfam" id="PF04675">
    <property type="entry name" value="DNA_ligase_A_N"/>
    <property type="match status" value="1"/>
</dbReference>
<gene>
    <name evidence="20" type="primary">cdc17_1</name>
    <name evidence="20" type="ORF">H4R20_005195</name>
</gene>
<dbReference type="GO" id="GO:0005634">
    <property type="term" value="C:nucleus"/>
    <property type="evidence" value="ECO:0007669"/>
    <property type="project" value="UniProtKB-SubCell"/>
</dbReference>
<feature type="compositionally biased region" description="Acidic residues" evidence="18">
    <location>
        <begin position="45"/>
        <end position="59"/>
    </location>
</feature>
<protein>
    <recommendedName>
        <fullName evidence="15">DNA ligase 1</fullName>
        <ecNumber evidence="3">6.5.1.1</ecNumber>
    </recommendedName>
    <alternativeName>
        <fullName evidence="16">DNA ligase I</fullName>
    </alternativeName>
</protein>
<dbReference type="CDD" id="cd07900">
    <property type="entry name" value="Adenylation_DNA_ligase_I_Euk"/>
    <property type="match status" value="1"/>
</dbReference>
<dbReference type="EMBL" id="JANBUO010001640">
    <property type="protein sequence ID" value="KAJ2797402.1"/>
    <property type="molecule type" value="Genomic_DNA"/>
</dbReference>
<dbReference type="AlphaFoldDB" id="A0A9W8HS68"/>
<evidence type="ECO:0000256" key="14">
    <source>
        <dbReference type="ARBA" id="ARBA00034003"/>
    </source>
</evidence>
<evidence type="ECO:0000313" key="21">
    <source>
        <dbReference type="Proteomes" id="UP001140094"/>
    </source>
</evidence>
<keyword evidence="7" id="KW-0547">Nucleotide-binding</keyword>
<dbReference type="GO" id="GO:0003910">
    <property type="term" value="F:DNA ligase (ATP) activity"/>
    <property type="evidence" value="ECO:0007669"/>
    <property type="project" value="UniProtKB-EC"/>
</dbReference>
<feature type="non-terminal residue" evidence="20">
    <location>
        <position position="529"/>
    </location>
</feature>
<dbReference type="GO" id="GO:0005739">
    <property type="term" value="C:mitochondrion"/>
    <property type="evidence" value="ECO:0007669"/>
    <property type="project" value="TreeGrafter"/>
</dbReference>
<evidence type="ECO:0000256" key="8">
    <source>
        <dbReference type="ARBA" id="ARBA00022763"/>
    </source>
</evidence>
<sequence length="529" mass="58468">PNSVGSAGRERRAFKRSAVDSDDDSNSDSDASTHLSESEAKKDDGDESSTEMSSSDEEQMSQKAAAAAKKLSKTQISSKKPAAKKAKTNALVVPKTVVELINTKEGKQVPFLALCKVFEFIEATTKRLEITALTKDLLLQVMKVGRQQLTTTVMLCINKVAPDHEGIELGIGESILMKAIASATGRQIAKVKQDRQELGDLGMVVQRGKTNQRTMFKPQPLSVTKVFNTFKEIALTSGSSSIQKKTGLITGLLAACSDIEAKYLIRSLEGRLRIGLAESTVQVALAQAALLYERGDMGAPEAEDFQQASENLKQVLSEFPIYANVIDSIYEHGISDVANHCMLTPTLPVKPMLAKIEKAADDILRRFEGKPFTCEFKYDGERSQIHYVRRDDGSEECVIFSRNAENNTGKYPDIASSIKEFAKPSVTSFILDCEAVAWDRATGKIRSFQTLSSRKKKVADESEITVGVCCFAFDLLFLNGEPLIRMPLRKRRELMREHFLPVPNKFQFAISKDLTEVEDIQEFLEKSVA</sequence>
<feature type="domain" description="ATP-dependent DNA ligase family profile" evidence="19">
    <location>
        <begin position="461"/>
        <end position="529"/>
    </location>
</feature>
<dbReference type="OrthoDB" id="206088at2759"/>
<dbReference type="Gene3D" id="3.30.1490.70">
    <property type="match status" value="1"/>
</dbReference>
<dbReference type="Gene3D" id="1.10.3260.10">
    <property type="entry name" value="DNA ligase, ATP-dependent, N-terminal domain"/>
    <property type="match status" value="1"/>
</dbReference>
<evidence type="ECO:0000256" key="15">
    <source>
        <dbReference type="ARBA" id="ARBA00041131"/>
    </source>
</evidence>
<dbReference type="Pfam" id="PF01068">
    <property type="entry name" value="DNA_ligase_A_M"/>
    <property type="match status" value="1"/>
</dbReference>
<keyword evidence="21" id="KW-1185">Reference proteome</keyword>
<comment type="similarity">
    <text evidence="2 17">Belongs to the ATP-dependent DNA ligase family.</text>
</comment>
<dbReference type="NCBIfam" id="TIGR00574">
    <property type="entry name" value="dnl1"/>
    <property type="match status" value="1"/>
</dbReference>
<keyword evidence="12" id="KW-0539">Nucleus</keyword>
<evidence type="ECO:0000256" key="7">
    <source>
        <dbReference type="ARBA" id="ARBA00022741"/>
    </source>
</evidence>
<comment type="subcellular location">
    <subcellularLocation>
        <location evidence="1">Nucleus</location>
    </subcellularLocation>
</comment>
<evidence type="ECO:0000313" key="20">
    <source>
        <dbReference type="EMBL" id="KAJ2797402.1"/>
    </source>
</evidence>
<keyword evidence="5" id="KW-0132">Cell division</keyword>
<dbReference type="GO" id="GO:1903461">
    <property type="term" value="P:Okazaki fragment processing involved in mitotic DNA replication"/>
    <property type="evidence" value="ECO:0007669"/>
    <property type="project" value="TreeGrafter"/>
</dbReference>
<proteinExistence type="inferred from homology"/>
<dbReference type="GO" id="GO:0006310">
    <property type="term" value="P:DNA recombination"/>
    <property type="evidence" value="ECO:0007669"/>
    <property type="project" value="UniProtKB-KW"/>
</dbReference>
<keyword evidence="11" id="KW-0234">DNA repair</keyword>
<evidence type="ECO:0000256" key="18">
    <source>
        <dbReference type="SAM" id="MobiDB-lite"/>
    </source>
</evidence>
<keyword evidence="10" id="KW-0233">DNA recombination</keyword>
<keyword evidence="8" id="KW-0227">DNA damage</keyword>
<keyword evidence="9" id="KW-0067">ATP-binding</keyword>
<feature type="non-terminal residue" evidence="20">
    <location>
        <position position="1"/>
    </location>
</feature>
<dbReference type="GO" id="GO:0051301">
    <property type="term" value="P:cell division"/>
    <property type="evidence" value="ECO:0007669"/>
    <property type="project" value="UniProtKB-KW"/>
</dbReference>
<dbReference type="InterPro" id="IPR000977">
    <property type="entry name" value="DNA_ligase_ATP-dep"/>
</dbReference>
<dbReference type="Gene3D" id="3.30.470.30">
    <property type="entry name" value="DNA ligase/mRNA capping enzyme"/>
    <property type="match status" value="1"/>
</dbReference>
<dbReference type="GO" id="GO:0071897">
    <property type="term" value="P:DNA biosynthetic process"/>
    <property type="evidence" value="ECO:0007669"/>
    <property type="project" value="InterPro"/>
</dbReference>
<dbReference type="FunFam" id="3.30.470.30:FF:000002">
    <property type="entry name" value="DNA ligase"/>
    <property type="match status" value="1"/>
</dbReference>
<evidence type="ECO:0000256" key="12">
    <source>
        <dbReference type="ARBA" id="ARBA00023242"/>
    </source>
</evidence>
<dbReference type="InterPro" id="IPR012308">
    <property type="entry name" value="DNA_ligase_ATP-dep_N"/>
</dbReference>
<dbReference type="EC" id="6.5.1.1" evidence="3"/>
<accession>A0A9W8HS68</accession>
<dbReference type="InterPro" id="IPR050191">
    <property type="entry name" value="ATP-dep_DNA_ligase"/>
</dbReference>
<dbReference type="GO" id="GO:0006281">
    <property type="term" value="P:DNA repair"/>
    <property type="evidence" value="ECO:0007669"/>
    <property type="project" value="UniProtKB-KW"/>
</dbReference>
<dbReference type="SUPFAM" id="SSF117018">
    <property type="entry name" value="ATP-dependent DNA ligase DNA-binding domain"/>
    <property type="match status" value="1"/>
</dbReference>
<evidence type="ECO:0000256" key="5">
    <source>
        <dbReference type="ARBA" id="ARBA00022618"/>
    </source>
</evidence>
<evidence type="ECO:0000256" key="9">
    <source>
        <dbReference type="ARBA" id="ARBA00022840"/>
    </source>
</evidence>
<evidence type="ECO:0000256" key="4">
    <source>
        <dbReference type="ARBA" id="ARBA00022598"/>
    </source>
</evidence>
<keyword evidence="4 20" id="KW-0436">Ligase</keyword>
<dbReference type="PANTHER" id="PTHR45674">
    <property type="entry name" value="DNA LIGASE 1/3 FAMILY MEMBER"/>
    <property type="match status" value="1"/>
</dbReference>
<keyword evidence="6" id="KW-0235">DNA replication</keyword>
<evidence type="ECO:0000256" key="13">
    <source>
        <dbReference type="ARBA" id="ARBA00023306"/>
    </source>
</evidence>
<dbReference type="PROSITE" id="PS50160">
    <property type="entry name" value="DNA_LIGASE_A3"/>
    <property type="match status" value="1"/>
</dbReference>
<evidence type="ECO:0000256" key="11">
    <source>
        <dbReference type="ARBA" id="ARBA00023204"/>
    </source>
</evidence>
<organism evidence="20 21">
    <name type="scientific">Coemansia guatemalensis</name>
    <dbReference type="NCBI Taxonomy" id="2761395"/>
    <lineage>
        <taxon>Eukaryota</taxon>
        <taxon>Fungi</taxon>
        <taxon>Fungi incertae sedis</taxon>
        <taxon>Zoopagomycota</taxon>
        <taxon>Kickxellomycotina</taxon>
        <taxon>Kickxellomycetes</taxon>
        <taxon>Kickxellales</taxon>
        <taxon>Kickxellaceae</taxon>
        <taxon>Coemansia</taxon>
    </lineage>
</organism>
<keyword evidence="13" id="KW-0131">Cell cycle</keyword>
<dbReference type="InterPro" id="IPR036599">
    <property type="entry name" value="DNA_ligase_N_sf"/>
</dbReference>
<dbReference type="SUPFAM" id="SSF56091">
    <property type="entry name" value="DNA ligase/mRNA capping enzyme, catalytic domain"/>
    <property type="match status" value="1"/>
</dbReference>
<evidence type="ECO:0000256" key="10">
    <source>
        <dbReference type="ARBA" id="ARBA00023172"/>
    </source>
</evidence>
<evidence type="ECO:0000259" key="19">
    <source>
        <dbReference type="PROSITE" id="PS50160"/>
    </source>
</evidence>
<comment type="caution">
    <text evidence="20">The sequence shown here is derived from an EMBL/GenBank/DDBJ whole genome shotgun (WGS) entry which is preliminary data.</text>
</comment>
<dbReference type="GO" id="GO:0005524">
    <property type="term" value="F:ATP binding"/>
    <property type="evidence" value="ECO:0007669"/>
    <property type="project" value="UniProtKB-KW"/>
</dbReference>
<comment type="catalytic activity">
    <reaction evidence="14">
        <text>ATP + (deoxyribonucleotide)n-3'-hydroxyl + 5'-phospho-(deoxyribonucleotide)m = (deoxyribonucleotide)n+m + AMP + diphosphate.</text>
        <dbReference type="EC" id="6.5.1.1"/>
    </reaction>
</comment>
<name>A0A9W8HS68_9FUNG</name>
<evidence type="ECO:0000256" key="1">
    <source>
        <dbReference type="ARBA" id="ARBA00004123"/>
    </source>
</evidence>
<feature type="region of interest" description="Disordered" evidence="18">
    <location>
        <begin position="1"/>
        <end position="85"/>
    </location>
</feature>
<evidence type="ECO:0000256" key="6">
    <source>
        <dbReference type="ARBA" id="ARBA00022705"/>
    </source>
</evidence>
<dbReference type="GO" id="GO:0003677">
    <property type="term" value="F:DNA binding"/>
    <property type="evidence" value="ECO:0007669"/>
    <property type="project" value="InterPro"/>
</dbReference>
<dbReference type="FunFam" id="1.10.3260.10:FF:000001">
    <property type="entry name" value="DNA ligase"/>
    <property type="match status" value="1"/>
</dbReference>